<organism evidence="1">
    <name type="scientific">marine metagenome</name>
    <dbReference type="NCBI Taxonomy" id="408172"/>
    <lineage>
        <taxon>unclassified sequences</taxon>
        <taxon>metagenomes</taxon>
        <taxon>ecological metagenomes</taxon>
    </lineage>
</organism>
<proteinExistence type="predicted"/>
<dbReference type="AlphaFoldDB" id="A0A381VXG3"/>
<reference evidence="1" key="1">
    <citation type="submission" date="2018-05" db="EMBL/GenBank/DDBJ databases">
        <authorList>
            <person name="Lanie J.A."/>
            <person name="Ng W.-L."/>
            <person name="Kazmierczak K.M."/>
            <person name="Andrzejewski T.M."/>
            <person name="Davidsen T.M."/>
            <person name="Wayne K.J."/>
            <person name="Tettelin H."/>
            <person name="Glass J.I."/>
            <person name="Rusch D."/>
            <person name="Podicherti R."/>
            <person name="Tsui H.-C.T."/>
            <person name="Winkler M.E."/>
        </authorList>
    </citation>
    <scope>NUCLEOTIDE SEQUENCE</scope>
</reference>
<dbReference type="EMBL" id="UINC01010074">
    <property type="protein sequence ID" value="SVA44965.1"/>
    <property type="molecule type" value="Genomic_DNA"/>
</dbReference>
<name>A0A381VXG3_9ZZZZ</name>
<sequence>MDTLAPLSQTPYVNLRTYHKDETLVDTPVWCTAHVNALYFISAGCTGLDYE</sequence>
<accession>A0A381VXG3</accession>
<protein>
    <submittedName>
        <fullName evidence="1">Uncharacterized protein</fullName>
    </submittedName>
</protein>
<evidence type="ECO:0000313" key="1">
    <source>
        <dbReference type="EMBL" id="SVA44965.1"/>
    </source>
</evidence>
<gene>
    <name evidence="1" type="ORF">METZ01_LOCUS97819</name>
</gene>